<dbReference type="RefSeq" id="XP_033685393.1">
    <property type="nucleotide sequence ID" value="XM_033835534.1"/>
</dbReference>
<dbReference type="PANTHER" id="PTHR28083">
    <property type="entry name" value="GOOD FOR FULL DBP5 ACTIVITY PROTEIN 2"/>
    <property type="match status" value="1"/>
</dbReference>
<name>A0A6A6IJJ1_9PLEO</name>
<gene>
    <name evidence="2" type="ORF">BU26DRAFT_604555</name>
</gene>
<organism evidence="2 3">
    <name type="scientific">Trematosphaeria pertusa</name>
    <dbReference type="NCBI Taxonomy" id="390896"/>
    <lineage>
        <taxon>Eukaryota</taxon>
        <taxon>Fungi</taxon>
        <taxon>Dikarya</taxon>
        <taxon>Ascomycota</taxon>
        <taxon>Pezizomycotina</taxon>
        <taxon>Dothideomycetes</taxon>
        <taxon>Pleosporomycetidae</taxon>
        <taxon>Pleosporales</taxon>
        <taxon>Massarineae</taxon>
        <taxon>Trematosphaeriaceae</taxon>
        <taxon>Trematosphaeria</taxon>
    </lineage>
</organism>
<sequence length="335" mass="37721">MLPKPATSKRSALPDTLLKRSQTIVLQHFLQTNGVQTDINTLLRDAVLVTIHRKWLEHPPHTPTEIGIATFDRKQVNDGQPVFPGPHAEDLLKHVWFMHLRLRRGAHLPAGPGDPDAFHFGTSVFVSHEEALDMLHEIWHQPIDEKNPGLGFRPIICLSFGDNHSLSKTRKDFDFDPANISTTAAMLDAQVIATQARITSSQYPSIEYLLHQFRILPHDHGNSGNAAAYITMVAFLSALRKEVYESLQNPRAKPGQSGPSSSKPAQHVINWLMQRPTPAPPFGTTTYCYRCSNWAHVFVQCQEKDFVCSKCLRSDSTWRRANAATHKEGLCIFHF</sequence>
<dbReference type="GO" id="GO:0005634">
    <property type="term" value="C:nucleus"/>
    <property type="evidence" value="ECO:0007669"/>
    <property type="project" value="TreeGrafter"/>
</dbReference>
<evidence type="ECO:0000259" key="1">
    <source>
        <dbReference type="Pfam" id="PF21762"/>
    </source>
</evidence>
<proteinExistence type="predicted"/>
<dbReference type="GeneID" id="54588864"/>
<dbReference type="OrthoDB" id="3758270at2759"/>
<dbReference type="InterPro" id="IPR040151">
    <property type="entry name" value="Gfd2/YDR514C-like"/>
</dbReference>
<reference evidence="2" key="1">
    <citation type="journal article" date="2020" name="Stud. Mycol.">
        <title>101 Dothideomycetes genomes: a test case for predicting lifestyles and emergence of pathogens.</title>
        <authorList>
            <person name="Haridas S."/>
            <person name="Albert R."/>
            <person name="Binder M."/>
            <person name="Bloem J."/>
            <person name="Labutti K."/>
            <person name="Salamov A."/>
            <person name="Andreopoulos B."/>
            <person name="Baker S."/>
            <person name="Barry K."/>
            <person name="Bills G."/>
            <person name="Bluhm B."/>
            <person name="Cannon C."/>
            <person name="Castanera R."/>
            <person name="Culley D."/>
            <person name="Daum C."/>
            <person name="Ezra D."/>
            <person name="Gonzalez J."/>
            <person name="Henrissat B."/>
            <person name="Kuo A."/>
            <person name="Liang C."/>
            <person name="Lipzen A."/>
            <person name="Lutzoni F."/>
            <person name="Magnuson J."/>
            <person name="Mondo S."/>
            <person name="Nolan M."/>
            <person name="Ohm R."/>
            <person name="Pangilinan J."/>
            <person name="Park H.-J."/>
            <person name="Ramirez L."/>
            <person name="Alfaro M."/>
            <person name="Sun H."/>
            <person name="Tritt A."/>
            <person name="Yoshinaga Y."/>
            <person name="Zwiers L.-H."/>
            <person name="Turgeon B."/>
            <person name="Goodwin S."/>
            <person name="Spatafora J."/>
            <person name="Crous P."/>
            <person name="Grigoriev I."/>
        </authorList>
    </citation>
    <scope>NUCLEOTIDE SEQUENCE</scope>
    <source>
        <strain evidence="2">CBS 122368</strain>
    </source>
</reference>
<dbReference type="Proteomes" id="UP000800094">
    <property type="component" value="Unassembled WGS sequence"/>
</dbReference>
<feature type="domain" description="Gfd2/YDR514C-like C-terminal" evidence="1">
    <location>
        <begin position="48"/>
        <end position="236"/>
    </location>
</feature>
<evidence type="ECO:0000313" key="2">
    <source>
        <dbReference type="EMBL" id="KAF2250389.1"/>
    </source>
</evidence>
<dbReference type="InterPro" id="IPR048519">
    <property type="entry name" value="Gfd2/YDR514C-like_C"/>
</dbReference>
<dbReference type="AlphaFoldDB" id="A0A6A6IJJ1"/>
<dbReference type="Pfam" id="PF21762">
    <property type="entry name" value="DEDDh_C"/>
    <property type="match status" value="1"/>
</dbReference>
<dbReference type="EMBL" id="ML987194">
    <property type="protein sequence ID" value="KAF2250389.1"/>
    <property type="molecule type" value="Genomic_DNA"/>
</dbReference>
<accession>A0A6A6IJJ1</accession>
<keyword evidence="3" id="KW-1185">Reference proteome</keyword>
<evidence type="ECO:0000313" key="3">
    <source>
        <dbReference type="Proteomes" id="UP000800094"/>
    </source>
</evidence>
<dbReference type="PANTHER" id="PTHR28083:SF1">
    <property type="entry name" value="GOOD FOR FULL DBP5 ACTIVITY PROTEIN 2"/>
    <property type="match status" value="1"/>
</dbReference>
<protein>
    <recommendedName>
        <fullName evidence="1">Gfd2/YDR514C-like C-terminal domain-containing protein</fullName>
    </recommendedName>
</protein>